<protein>
    <recommendedName>
        <fullName evidence="9">EGF-like domain-containing protein</fullName>
    </recommendedName>
</protein>
<gene>
    <name evidence="7" type="ORF">DICPUDRAFT_152166</name>
</gene>
<evidence type="ECO:0000256" key="1">
    <source>
        <dbReference type="SAM" id="MobiDB-lite"/>
    </source>
</evidence>
<evidence type="ECO:0000259" key="3">
    <source>
        <dbReference type="Pfam" id="PF22933"/>
    </source>
</evidence>
<sequence length="1340" mass="149723">MTSCSTKCYFQASIMCTDSSNVNEPTVTWDSGTTPTITYKYNTASTSQYINLTTQTLVGDYKINFKYSFLFSYDIQSSCKTTPTSISITPIEPLSYNFLDDSYTTIVSITGLDSTFGPVKEFDLTCPLFIKCTLKYEQLRYRLRFYGAPTSYASLWSFKVCLGSTQRDFTIASPINAINFTYSDISYYVPDKAMGKFIYPQYSFNVESNQNIPPYLILKNNAESLPLSKPYPIKSINGISTYMGSFIYPENYVNTTFTLNAQTLDIELKPTSSLVYIKSSVTSLKSANNPLSIFTVSSTETDVYGPIPLYYGLNYGNKKVINSPFSTINGDNNQLQQAFSFLIFKSSASLFQEKISYNTVQLNINNAKETSASPTIIEALSAKSLANDNQLIITIQFTCPNGLLFISTQRIINEMTVLDEVFYYHQDFNIISGDYKSGTVELLYNYKYTDNSTNETNLKDKMKFNIILYDLSLNSIRLTKGEYFSISPNKYLSFPTGFDLNSNFATSDIKSVSFLFNNIDLTNNSGYNIMYIKLSGQVQSLKLTIKPQFEVFEIFGTWNQTSLAYQFIFYLPGNIMPGVLSYSLSLPTSNYIFNTQLPSAYQLNIISNNTDLSGPIFKSITKIPYSEGTKEIGWKVTIEDLTNGYKDGFVIITSSVDNKIYNISITPPIILYSFDYYIKVILPTDIITQDYFISQVVFYDNQGVNSTYESNSFNDFYQYTNPFINYVTDNKINVISVTGRKATVSPTSKLVEITVSPNELIFGKDNFVSIKLSLDNPNFLISKPVVYLTSSNIEIIECKTEQETSANKTHSFFVCNKVIASGFGYPLGFGLSVHNIYSSDGNINGYASDILKENNLQYHIPYGITYQEVPSISRKSAFSSEGGALYLYGKSLTKCTAFQVEGFSPVLNIPVYNSQVSISLEGTFSSPFNITCVYNGGSTFTTVNPIITKYYTDPIISSESSEELPTNEPQKCLNNCGGQLNGYCSSKGCVCYSPYIGEDCSSQVIVVTPDINGTTPVVTFPNITDPGNINPNNTDITKSLINIVELREIDIFGKIVKAYPLNVWIAKQSSKYVYQYQASIESDGFITSITTQVEWFDRDTNLTFANQKVKIVKSSVKYTIDITFYKFISQLNSLQLVMKASLNSTQSNNVCSTKQFGQTVDDNSDYIKLSIQNISLYGRFVKRAIVDGTPRSCSNILLDNSMNLIQKQSNSSQTYIGIQIPYFRNNVKIDPDFSVLIDSDNKNNKGNKDSVCKYSDSGEPIENSDNSNGGEEKGLSKTKIAGIVIGSVAFVVAALFAGGYSIYRKKKIAKQMAPINVKLTKVNNSSSNMDNNNYLKPCIH</sequence>
<reference evidence="8" key="1">
    <citation type="journal article" date="2011" name="Genome Biol.">
        <title>Comparative genomics of the social amoebae Dictyostelium discoideum and Dictyostelium purpureum.</title>
        <authorList>
            <consortium name="US DOE Joint Genome Institute (JGI-PGF)"/>
            <person name="Sucgang R."/>
            <person name="Kuo A."/>
            <person name="Tian X."/>
            <person name="Salerno W."/>
            <person name="Parikh A."/>
            <person name="Feasley C.L."/>
            <person name="Dalin E."/>
            <person name="Tu H."/>
            <person name="Huang E."/>
            <person name="Barry K."/>
            <person name="Lindquist E."/>
            <person name="Shapiro H."/>
            <person name="Bruce D."/>
            <person name="Schmutz J."/>
            <person name="Salamov A."/>
            <person name="Fey P."/>
            <person name="Gaudet P."/>
            <person name="Anjard C."/>
            <person name="Babu M.M."/>
            <person name="Basu S."/>
            <person name="Bushmanova Y."/>
            <person name="van der Wel H."/>
            <person name="Katoh-Kurasawa M."/>
            <person name="Dinh C."/>
            <person name="Coutinho P.M."/>
            <person name="Saito T."/>
            <person name="Elias M."/>
            <person name="Schaap P."/>
            <person name="Kay R.R."/>
            <person name="Henrissat B."/>
            <person name="Eichinger L."/>
            <person name="Rivero F."/>
            <person name="Putnam N.H."/>
            <person name="West C.M."/>
            <person name="Loomis W.F."/>
            <person name="Chisholm R.L."/>
            <person name="Shaulsky G."/>
            <person name="Strassmann J.E."/>
            <person name="Queller D.C."/>
            <person name="Kuspa A."/>
            <person name="Grigoriev I.V."/>
        </authorList>
    </citation>
    <scope>NUCLEOTIDE SEQUENCE [LARGE SCALE GENOMIC DNA]</scope>
    <source>
        <strain evidence="8">QSDP1</strain>
    </source>
</reference>
<feature type="domain" description="DUF7035" evidence="5">
    <location>
        <begin position="611"/>
        <end position="738"/>
    </location>
</feature>
<evidence type="ECO:0000259" key="4">
    <source>
        <dbReference type="Pfam" id="PF23033"/>
    </source>
</evidence>
<dbReference type="InterPro" id="IPR055463">
    <property type="entry name" value="DUF7035"/>
</dbReference>
<dbReference type="InParanoid" id="F0ZKM5"/>
<keyword evidence="2" id="KW-0472">Membrane</keyword>
<evidence type="ECO:0000259" key="6">
    <source>
        <dbReference type="Pfam" id="PF25820"/>
    </source>
</evidence>
<dbReference type="InterPro" id="IPR054484">
    <property type="entry name" value="ComC_SSD"/>
</dbReference>
<dbReference type="OMA" id="SICHISD"/>
<dbReference type="InterPro" id="IPR057709">
    <property type="entry name" value="DUF7949"/>
</dbReference>
<evidence type="ECO:0008006" key="9">
    <source>
        <dbReference type="Google" id="ProtNLM"/>
    </source>
</evidence>
<proteinExistence type="predicted"/>
<keyword evidence="2" id="KW-0812">Transmembrane</keyword>
<dbReference type="InterPro" id="IPR055462">
    <property type="entry name" value="DUF7034"/>
</dbReference>
<accession>F0ZKM5</accession>
<dbReference type="Pfam" id="PF22933">
    <property type="entry name" value="ComC_SSD"/>
    <property type="match status" value="1"/>
</dbReference>
<evidence type="ECO:0000313" key="7">
    <source>
        <dbReference type="EMBL" id="EGC35504.1"/>
    </source>
</evidence>
<feature type="domain" description="DUF7034" evidence="4">
    <location>
        <begin position="749"/>
        <end position="861"/>
    </location>
</feature>
<feature type="transmembrane region" description="Helical" evidence="2">
    <location>
        <begin position="1280"/>
        <end position="1303"/>
    </location>
</feature>
<dbReference type="VEuPathDB" id="AmoebaDB:DICPUDRAFT_152166"/>
<dbReference type="eggNOG" id="ENOG502RGJ9">
    <property type="taxonomic scope" value="Eukaryota"/>
</dbReference>
<evidence type="ECO:0000256" key="2">
    <source>
        <dbReference type="SAM" id="Phobius"/>
    </source>
</evidence>
<feature type="region of interest" description="Disordered" evidence="1">
    <location>
        <begin position="1247"/>
        <end position="1272"/>
    </location>
</feature>
<dbReference type="KEGG" id="dpp:DICPUDRAFT_152166"/>
<evidence type="ECO:0000259" key="5">
    <source>
        <dbReference type="Pfam" id="PF23034"/>
    </source>
</evidence>
<evidence type="ECO:0000313" key="8">
    <source>
        <dbReference type="Proteomes" id="UP000001064"/>
    </source>
</evidence>
<name>F0ZKM5_DICPU</name>
<dbReference type="Proteomes" id="UP000001064">
    <property type="component" value="Unassembled WGS sequence"/>
</dbReference>
<keyword evidence="2" id="KW-1133">Transmembrane helix</keyword>
<keyword evidence="8" id="KW-1185">Reference proteome</keyword>
<dbReference type="EMBL" id="GL871058">
    <property type="protein sequence ID" value="EGC35504.1"/>
    <property type="molecule type" value="Genomic_DNA"/>
</dbReference>
<dbReference type="Pfam" id="PF23034">
    <property type="entry name" value="DUF7035"/>
    <property type="match status" value="1"/>
</dbReference>
<dbReference type="FunCoup" id="F0ZKM5">
    <property type="interactions" value="937"/>
</dbReference>
<dbReference type="PANTHER" id="PTHR31378:SF29">
    <property type="entry name" value="EGF-LIKE DOMAIN-CONTAINING PROTEIN-RELATED"/>
    <property type="match status" value="1"/>
</dbReference>
<dbReference type="Pfam" id="PF25820">
    <property type="entry name" value="DUF7949"/>
    <property type="match status" value="1"/>
</dbReference>
<dbReference type="RefSeq" id="XP_003287983.1">
    <property type="nucleotide sequence ID" value="XM_003287935.1"/>
</dbReference>
<dbReference type="PANTHER" id="PTHR31378">
    <property type="entry name" value="EGF-LIKE DOMAIN-CONTAINING PROTEIN-RELATED-RELATED"/>
    <property type="match status" value="1"/>
</dbReference>
<feature type="domain" description="DUF7949" evidence="6">
    <location>
        <begin position="972"/>
        <end position="1004"/>
    </location>
</feature>
<feature type="domain" description="ComC supersandwich" evidence="3">
    <location>
        <begin position="1029"/>
        <end position="1236"/>
    </location>
</feature>
<dbReference type="GeneID" id="10501399"/>
<organism evidence="7 8">
    <name type="scientific">Dictyostelium purpureum</name>
    <name type="common">Slime mold</name>
    <dbReference type="NCBI Taxonomy" id="5786"/>
    <lineage>
        <taxon>Eukaryota</taxon>
        <taxon>Amoebozoa</taxon>
        <taxon>Evosea</taxon>
        <taxon>Eumycetozoa</taxon>
        <taxon>Dictyostelia</taxon>
        <taxon>Dictyosteliales</taxon>
        <taxon>Dictyosteliaceae</taxon>
        <taxon>Dictyostelium</taxon>
    </lineage>
</organism>
<dbReference type="OrthoDB" id="5951731at2759"/>
<dbReference type="Pfam" id="PF23033">
    <property type="entry name" value="DUF7034"/>
    <property type="match status" value="1"/>
</dbReference>